<dbReference type="Proteomes" id="UP000261640">
    <property type="component" value="Unplaced"/>
</dbReference>
<sequence length="209" mass="23501">MFTIDTTALLINYKKQAKIVIHMQSPCESQLWCLGPSLWTLITKHVPGSEVPKIRTALGPFLVDMYAELHNEAEIWHTMWQESQRVGNHGSRAGTPLSHQQVTLLADPPAVKELVRAEVKMLLQSLRERASSGGRDPEEVLFRYNPNTVNYVLGHLDSCYNNCADPEDTDNGSRPSSCCSTQSKAEEEIEVVRDKLNVTDIDQVVDRLK</sequence>
<name>A0A3Q3MMD9_9TELE</name>
<dbReference type="InParanoid" id="A0A3Q3MMD9"/>
<dbReference type="Ensembl" id="ENSMAMT00000026910.2">
    <property type="protein sequence ID" value="ENSMAMP00000026237.1"/>
    <property type="gene ID" value="ENSMAMG00000017619.2"/>
</dbReference>
<reference evidence="1" key="2">
    <citation type="submission" date="2025-09" db="UniProtKB">
        <authorList>
            <consortium name="Ensembl"/>
        </authorList>
    </citation>
    <scope>IDENTIFICATION</scope>
</reference>
<evidence type="ECO:0000313" key="1">
    <source>
        <dbReference type="Ensembl" id="ENSMAMP00000026237.1"/>
    </source>
</evidence>
<keyword evidence="2" id="KW-1185">Reference proteome</keyword>
<evidence type="ECO:0000313" key="2">
    <source>
        <dbReference type="Proteomes" id="UP000261640"/>
    </source>
</evidence>
<dbReference type="PANTHER" id="PTHR28601">
    <property type="entry name" value="COILED-COIL DOMAIN-CONTAINING PROTEIN 24"/>
    <property type="match status" value="1"/>
</dbReference>
<dbReference type="STRING" id="205130.ENSMAMP00000026237"/>
<dbReference type="AlphaFoldDB" id="A0A3Q3MMD9"/>
<reference evidence="1" key="1">
    <citation type="submission" date="2025-08" db="UniProtKB">
        <authorList>
            <consortium name="Ensembl"/>
        </authorList>
    </citation>
    <scope>IDENTIFICATION</scope>
</reference>
<dbReference type="PANTHER" id="PTHR28601:SF1">
    <property type="entry name" value="COILED-COIL DOMAIN-CONTAINING PROTEIN 24"/>
    <property type="match status" value="1"/>
</dbReference>
<dbReference type="GeneTree" id="ENSGT00940000167115"/>
<dbReference type="InterPro" id="IPR031367">
    <property type="entry name" value="CCDC24"/>
</dbReference>
<accession>A0A3Q3MMD9</accession>
<dbReference type="Pfam" id="PF15669">
    <property type="entry name" value="CCDC24"/>
    <property type="match status" value="1"/>
</dbReference>
<proteinExistence type="predicted"/>
<protein>
    <submittedName>
        <fullName evidence="1">Uncharacterized protein</fullName>
    </submittedName>
</protein>
<organism evidence="1 2">
    <name type="scientific">Mastacembelus armatus</name>
    <name type="common">zig-zag eel</name>
    <dbReference type="NCBI Taxonomy" id="205130"/>
    <lineage>
        <taxon>Eukaryota</taxon>
        <taxon>Metazoa</taxon>
        <taxon>Chordata</taxon>
        <taxon>Craniata</taxon>
        <taxon>Vertebrata</taxon>
        <taxon>Euteleostomi</taxon>
        <taxon>Actinopterygii</taxon>
        <taxon>Neopterygii</taxon>
        <taxon>Teleostei</taxon>
        <taxon>Neoteleostei</taxon>
        <taxon>Acanthomorphata</taxon>
        <taxon>Anabantaria</taxon>
        <taxon>Synbranchiformes</taxon>
        <taxon>Mastacembelidae</taxon>
        <taxon>Mastacembelus</taxon>
    </lineage>
</organism>